<dbReference type="SUPFAM" id="SSF89550">
    <property type="entry name" value="PHP domain-like"/>
    <property type="match status" value="1"/>
</dbReference>
<dbReference type="PANTHER" id="PTHR40084:SF1">
    <property type="entry name" value="PHOSPHOTRANSFERASE"/>
    <property type="match status" value="1"/>
</dbReference>
<accession>A0A0J6CY34</accession>
<dbReference type="Pfam" id="PF14520">
    <property type="entry name" value="HHH_5"/>
    <property type="match status" value="1"/>
</dbReference>
<gene>
    <name evidence="1" type="ORF">AB986_01760</name>
</gene>
<dbReference type="CDD" id="cd19067">
    <property type="entry name" value="PfuEndoQ-like"/>
    <property type="match status" value="1"/>
</dbReference>
<protein>
    <recommendedName>
        <fullName evidence="3">TIGR00375 family protein</fullName>
    </recommendedName>
</protein>
<dbReference type="InterPro" id="IPR010994">
    <property type="entry name" value="RuvA_2-like"/>
</dbReference>
<dbReference type="EMBL" id="LELK01000001">
    <property type="protein sequence ID" value="KMM38075.1"/>
    <property type="molecule type" value="Genomic_DNA"/>
</dbReference>
<evidence type="ECO:0000313" key="1">
    <source>
        <dbReference type="EMBL" id="KMM38075.1"/>
    </source>
</evidence>
<dbReference type="InterPro" id="IPR016195">
    <property type="entry name" value="Pol/histidinol_Pase-like"/>
</dbReference>
<dbReference type="PATRIC" id="fig|157733.3.peg.2564"/>
<name>A0A0J6CY34_9BACL</name>
<dbReference type="Proteomes" id="UP000035996">
    <property type="component" value="Unassembled WGS sequence"/>
</dbReference>
<organism evidence="1 2">
    <name type="scientific">Guptibacillus hwajinpoensis</name>
    <dbReference type="NCBI Taxonomy" id="208199"/>
    <lineage>
        <taxon>Bacteria</taxon>
        <taxon>Bacillati</taxon>
        <taxon>Bacillota</taxon>
        <taxon>Bacilli</taxon>
        <taxon>Bacillales</taxon>
        <taxon>Guptibacillaceae</taxon>
        <taxon>Guptibacillus</taxon>
    </lineage>
</organism>
<reference evidence="1" key="1">
    <citation type="submission" date="2015-06" db="EMBL/GenBank/DDBJ databases">
        <authorList>
            <person name="Liu B."/>
            <person name="Wang J."/>
            <person name="Zhu Y."/>
            <person name="Liu G."/>
            <person name="Chen Q."/>
            <person name="Zheng C."/>
            <person name="Che J."/>
            <person name="Ge C."/>
            <person name="Shi H."/>
            <person name="Pan Z."/>
            <person name="Liu X."/>
        </authorList>
    </citation>
    <scope>NUCLEOTIDE SEQUENCE [LARGE SCALE GENOMIC DNA]</scope>
    <source>
        <strain evidence="1">DSM 16346</strain>
    </source>
</reference>
<comment type="caution">
    <text evidence="1">The sequence shown here is derived from an EMBL/GenBank/DDBJ whole genome shotgun (WGS) entry which is preliminary data.</text>
</comment>
<evidence type="ECO:0000313" key="2">
    <source>
        <dbReference type="Proteomes" id="UP000035996"/>
    </source>
</evidence>
<proteinExistence type="predicted"/>
<dbReference type="OrthoDB" id="9810135at2"/>
<evidence type="ECO:0008006" key="3">
    <source>
        <dbReference type="Google" id="ProtNLM"/>
    </source>
</evidence>
<dbReference type="RefSeq" id="WP_048309158.1">
    <property type="nucleotide sequence ID" value="NZ_CP119526.1"/>
</dbReference>
<sequence length="384" mass="42524">MQHIFADFHIHIGRTASGKPVKITGSNSLTLSNILTESSERKGLDMIGIIDCHVPEVIQELDNRILVGEGHELHNGGIRFGSLTLILGTEFEIYDQNCNGPIHVLVYLPKLAQMKHFSEWLSARMKNINLSSQRIYEDAIVIQKKAKELGGLFIPAHIFTPFKSLYGKGVMQSISEVFDPTRIDAVELGLSSNTMMADQIEELHEYPFLTNSDAHSTPKIAREYQHMLLAAPTFTDWKNALKGIDGCEIIANYGLNPELGKYYETICSDCNSTAEGNQCMECGSKHVVKGVSNRINELSSSSSSPTRPPYIHHVPLEFIPGIGPKTLERLLDYFGTEMNILHRASKEELTSIVGDKLAHLIELSRNGELIFKQGGGGTYGKVIG</sequence>
<dbReference type="PANTHER" id="PTHR40084">
    <property type="entry name" value="PHOSPHOHYDROLASE, PHP FAMILY"/>
    <property type="match status" value="1"/>
</dbReference>
<keyword evidence="2" id="KW-1185">Reference proteome</keyword>
<dbReference type="SUPFAM" id="SSF47781">
    <property type="entry name" value="RuvA domain 2-like"/>
    <property type="match status" value="1"/>
</dbReference>
<dbReference type="Gene3D" id="1.10.150.20">
    <property type="entry name" value="5' to 3' exonuclease, C-terminal subdomain"/>
    <property type="match status" value="1"/>
</dbReference>
<dbReference type="STRING" id="157733.AB986_01760"/>
<dbReference type="Gene3D" id="3.20.20.140">
    <property type="entry name" value="Metal-dependent hydrolases"/>
    <property type="match status" value="1"/>
</dbReference>
<dbReference type="AlphaFoldDB" id="A0A0J6CY34"/>